<dbReference type="Gene3D" id="3.30.300.30">
    <property type="match status" value="1"/>
</dbReference>
<evidence type="ECO:0000259" key="3">
    <source>
        <dbReference type="Pfam" id="PF00501"/>
    </source>
</evidence>
<accession>A0ABX6JY55</accession>
<feature type="compositionally biased region" description="Basic residues" evidence="2">
    <location>
        <begin position="391"/>
        <end position="409"/>
    </location>
</feature>
<dbReference type="Proteomes" id="UP000503441">
    <property type="component" value="Chromosome"/>
</dbReference>
<evidence type="ECO:0000256" key="2">
    <source>
        <dbReference type="SAM" id="MobiDB-lite"/>
    </source>
</evidence>
<dbReference type="InterPro" id="IPR042099">
    <property type="entry name" value="ANL_N_sf"/>
</dbReference>
<feature type="region of interest" description="Disordered" evidence="2">
    <location>
        <begin position="391"/>
        <end position="439"/>
    </location>
</feature>
<dbReference type="Pfam" id="PF00501">
    <property type="entry name" value="AMP-binding"/>
    <property type="match status" value="1"/>
</dbReference>
<protein>
    <submittedName>
        <fullName evidence="4">AMP-binding protein</fullName>
    </submittedName>
</protein>
<organism evidence="4 5">
    <name type="scientific">Leucobacter coleopterorum</name>
    <dbReference type="NCBI Taxonomy" id="2714933"/>
    <lineage>
        <taxon>Bacteria</taxon>
        <taxon>Bacillati</taxon>
        <taxon>Actinomycetota</taxon>
        <taxon>Actinomycetes</taxon>
        <taxon>Micrococcales</taxon>
        <taxon>Microbacteriaceae</taxon>
        <taxon>Leucobacter</taxon>
    </lineage>
</organism>
<dbReference type="RefSeq" id="WP_166328517.1">
    <property type="nucleotide sequence ID" value="NZ_CP049933.1"/>
</dbReference>
<evidence type="ECO:0000313" key="5">
    <source>
        <dbReference type="Proteomes" id="UP000503441"/>
    </source>
</evidence>
<dbReference type="PROSITE" id="PS00455">
    <property type="entry name" value="AMP_BINDING"/>
    <property type="match status" value="1"/>
</dbReference>
<comment type="similarity">
    <text evidence="1">Belongs to the ATP-dependent AMP-binding enzyme family.</text>
</comment>
<evidence type="ECO:0000256" key="1">
    <source>
        <dbReference type="ARBA" id="ARBA00006432"/>
    </source>
</evidence>
<keyword evidence="5" id="KW-1185">Reference proteome</keyword>
<feature type="domain" description="AMP-dependent synthetase/ligase" evidence="3">
    <location>
        <begin position="50"/>
        <end position="218"/>
    </location>
</feature>
<dbReference type="Gene3D" id="3.40.50.12780">
    <property type="entry name" value="N-terminal domain of ligase-like"/>
    <property type="match status" value="1"/>
</dbReference>
<sequence length="439" mass="47065">MTSQHRLRAIPTEDRAWLLAALTDALAGGAPVLPVAKSVDPADIERILEYPLPAEAALVIRTSGSSGVPKAVALSASALKASADATHEAFGGPGGWLVSLPTHLISGLQMLVRSAASGIEPVFVDGPFDPEKLLHAADSMNAQRRYVSLVPVQFARLLDLAESDEEAADAVRRFDAVLVGGQQVSLALRQRAHELGVALKRSYGMTETSGGCVYDGVEIGDTRVRIRGGEVQLAGSALALGYLGDPERTATAFIEEADRNGELTRWYRTGDAGELLGGMLTVTGRLDRVLVSGGINVSLDQIERVAREFGGWETALALATEHPEWGERPMLVVETREGSVPFDEVRAAIREKLGPAATPSGQPRHKRSRSCQVANQILLRWKNGCDNCARASRRPERHKSAKRRSRTRIVRTPGESPQRSEQVGQPGEASCCRAPDGLG</sequence>
<dbReference type="InterPro" id="IPR045851">
    <property type="entry name" value="AMP-bd_C_sf"/>
</dbReference>
<dbReference type="InterPro" id="IPR000873">
    <property type="entry name" value="AMP-dep_synth/lig_dom"/>
</dbReference>
<proteinExistence type="inferred from homology"/>
<gene>
    <name evidence="4" type="ORF">G7066_01555</name>
</gene>
<dbReference type="PANTHER" id="PTHR43201:SF8">
    <property type="entry name" value="ACYL-COA SYNTHETASE FAMILY MEMBER 3"/>
    <property type="match status" value="1"/>
</dbReference>
<dbReference type="EMBL" id="CP049933">
    <property type="protein sequence ID" value="QIM17715.1"/>
    <property type="molecule type" value="Genomic_DNA"/>
</dbReference>
<dbReference type="PANTHER" id="PTHR43201">
    <property type="entry name" value="ACYL-COA SYNTHETASE"/>
    <property type="match status" value="1"/>
</dbReference>
<dbReference type="InterPro" id="IPR020845">
    <property type="entry name" value="AMP-binding_CS"/>
</dbReference>
<name>A0ABX6JY55_9MICO</name>
<reference evidence="4 5" key="1">
    <citation type="submission" date="2020-03" db="EMBL/GenBank/DDBJ databases">
        <title>Leucobacter sp. nov., isolated from beetles.</title>
        <authorList>
            <person name="Hyun D.-W."/>
            <person name="Bae J.-W."/>
        </authorList>
    </citation>
    <scope>NUCLEOTIDE SEQUENCE [LARGE SCALE GENOMIC DNA]</scope>
    <source>
        <strain evidence="4 5">HDW9A</strain>
    </source>
</reference>
<dbReference type="SUPFAM" id="SSF56801">
    <property type="entry name" value="Acetyl-CoA synthetase-like"/>
    <property type="match status" value="1"/>
</dbReference>
<evidence type="ECO:0000313" key="4">
    <source>
        <dbReference type="EMBL" id="QIM17715.1"/>
    </source>
</evidence>